<gene>
    <name evidence="4" type="ORF">C3K47_11160</name>
</gene>
<proteinExistence type="predicted"/>
<organism evidence="4 5">
    <name type="scientific">Solitalea longa</name>
    <dbReference type="NCBI Taxonomy" id="2079460"/>
    <lineage>
        <taxon>Bacteria</taxon>
        <taxon>Pseudomonadati</taxon>
        <taxon>Bacteroidota</taxon>
        <taxon>Sphingobacteriia</taxon>
        <taxon>Sphingobacteriales</taxon>
        <taxon>Sphingobacteriaceae</taxon>
        <taxon>Solitalea</taxon>
    </lineage>
</organism>
<dbReference type="InterPro" id="IPR001375">
    <property type="entry name" value="Peptidase_S9_cat"/>
</dbReference>
<dbReference type="EMBL" id="PQVF01000007">
    <property type="protein sequence ID" value="POY36304.1"/>
    <property type="molecule type" value="Genomic_DNA"/>
</dbReference>
<sequence length="753" mass="85060">MKCSINKIFLALFLLGSSSLIANGQPLPKQLALKFDLTLPAQDQNMSFGDIQWNKTGHLFTNMEEVSGGYEIAEYDPANNFSRKVLVASSSLIVNNATLPVEAYTWYPGTQKIVLFSNSKRVWRENTRGDFWLFDLNSKSLKKLGNSLPESSLQFAKLSADGSKAAYVSKHNIYVEDLKSGTIKQLTTDGTNRIINGTFDWVYEEELFCRDGFRWSPDGQSIAFWQIDASKIGNYLMLNTTDSIYSFNVPVEYPKVGYDPSRAKIGVVNVQSAQIKWLDIPGDPVKNYLPRMDWAGNSNELMVQQLNRKQDTCRLYLVNSQTGLAKNIYEESDVAWIDLNYFWQYDRVGWDFINSGKEFLWTTEKDGWRHVYRLNRDGSNERLISKGNYDVMDVVGIDQKKGLLYFYGSTQNATQQYLYATKLDGTGTLISVSSEAQKGTHKYNISPDAQYAVHGFSNYQTAPTEEFISLTTKKRLREGHSYNLTAEQLKQYLPNPKSFFQVSTSDGVTIDGWVIKPANFDESKKYPVLFDLYGEPAAATVKDSFSPNSWHQAWASKGYVIISLDNRGTPVAKGRAWRKAIFQNIGNLNIKDQAMAAKEILKWPWVDSERIAVWGWSGGGSSTQNLMFKYPDIFKTGMAVAGVSNLLTYDNIYEERYMGLIPQSTEAYKQGSSINFVKGLKGNLLLVHGSGDDNVHYQNHEMLVNALIEAGKPFTMMVYPNRSHSINEGKGTDEHLFNLLTNYLLEHCPPGAK</sequence>
<dbReference type="OrthoDB" id="9777457at2"/>
<dbReference type="Pfam" id="PF00326">
    <property type="entry name" value="Peptidase_S9"/>
    <property type="match status" value="1"/>
</dbReference>
<dbReference type="InterPro" id="IPR002469">
    <property type="entry name" value="Peptidase_S9B_N"/>
</dbReference>
<feature type="chain" id="PRO_5015465864" evidence="1">
    <location>
        <begin position="23"/>
        <end position="753"/>
    </location>
</feature>
<dbReference type="GO" id="GO:0006508">
    <property type="term" value="P:proteolysis"/>
    <property type="evidence" value="ECO:0007669"/>
    <property type="project" value="InterPro"/>
</dbReference>
<dbReference type="SUPFAM" id="SSF53474">
    <property type="entry name" value="alpha/beta-Hydrolases"/>
    <property type="match status" value="1"/>
</dbReference>
<comment type="caution">
    <text evidence="4">The sequence shown here is derived from an EMBL/GenBank/DDBJ whole genome shotgun (WGS) entry which is preliminary data.</text>
</comment>
<dbReference type="PANTHER" id="PTHR11731">
    <property type="entry name" value="PROTEASE FAMILY S9B,C DIPEPTIDYL-PEPTIDASE IV-RELATED"/>
    <property type="match status" value="1"/>
</dbReference>
<dbReference type="PANTHER" id="PTHR11731:SF193">
    <property type="entry name" value="DIPEPTIDYL PEPTIDASE 9"/>
    <property type="match status" value="1"/>
</dbReference>
<dbReference type="Gene3D" id="2.140.10.30">
    <property type="entry name" value="Dipeptidylpeptidase IV, N-terminal domain"/>
    <property type="match status" value="1"/>
</dbReference>
<evidence type="ECO:0000256" key="1">
    <source>
        <dbReference type="SAM" id="SignalP"/>
    </source>
</evidence>
<evidence type="ECO:0000313" key="5">
    <source>
        <dbReference type="Proteomes" id="UP000236893"/>
    </source>
</evidence>
<evidence type="ECO:0000259" key="3">
    <source>
        <dbReference type="Pfam" id="PF00930"/>
    </source>
</evidence>
<dbReference type="SUPFAM" id="SSF82171">
    <property type="entry name" value="DPP6 N-terminal domain-like"/>
    <property type="match status" value="1"/>
</dbReference>
<dbReference type="GO" id="GO:0008236">
    <property type="term" value="F:serine-type peptidase activity"/>
    <property type="evidence" value="ECO:0007669"/>
    <property type="project" value="InterPro"/>
</dbReference>
<feature type="signal peptide" evidence="1">
    <location>
        <begin position="1"/>
        <end position="22"/>
    </location>
</feature>
<keyword evidence="1" id="KW-0732">Signal</keyword>
<accession>A0A2S5A1A6</accession>
<feature type="domain" description="Peptidase S9 prolyl oligopeptidase catalytic" evidence="2">
    <location>
        <begin position="550"/>
        <end position="747"/>
    </location>
</feature>
<dbReference type="Pfam" id="PF00930">
    <property type="entry name" value="DPPIV_N"/>
    <property type="match status" value="1"/>
</dbReference>
<dbReference type="GO" id="GO:0008239">
    <property type="term" value="F:dipeptidyl-peptidase activity"/>
    <property type="evidence" value="ECO:0007669"/>
    <property type="project" value="TreeGrafter"/>
</dbReference>
<dbReference type="InterPro" id="IPR050278">
    <property type="entry name" value="Serine_Prot_S9B/DPPIV"/>
</dbReference>
<dbReference type="Proteomes" id="UP000236893">
    <property type="component" value="Unassembled WGS sequence"/>
</dbReference>
<dbReference type="AlphaFoldDB" id="A0A2S5A1A6"/>
<dbReference type="RefSeq" id="WP_103789222.1">
    <property type="nucleotide sequence ID" value="NZ_PQVF01000007.1"/>
</dbReference>
<feature type="domain" description="Dipeptidylpeptidase IV N-terminal" evidence="3">
    <location>
        <begin position="110"/>
        <end position="461"/>
    </location>
</feature>
<evidence type="ECO:0000313" key="4">
    <source>
        <dbReference type="EMBL" id="POY36304.1"/>
    </source>
</evidence>
<reference evidence="4 5" key="1">
    <citation type="submission" date="2018-01" db="EMBL/GenBank/DDBJ databases">
        <authorList>
            <person name="Gaut B.S."/>
            <person name="Morton B.R."/>
            <person name="Clegg M.T."/>
            <person name="Duvall M.R."/>
        </authorList>
    </citation>
    <scope>NUCLEOTIDE SEQUENCE [LARGE SCALE GENOMIC DNA]</scope>
    <source>
        <strain evidence="4 5">HR-AV</strain>
    </source>
</reference>
<dbReference type="InterPro" id="IPR029058">
    <property type="entry name" value="AB_hydrolase_fold"/>
</dbReference>
<evidence type="ECO:0000259" key="2">
    <source>
        <dbReference type="Pfam" id="PF00326"/>
    </source>
</evidence>
<protein>
    <submittedName>
        <fullName evidence="4">S9 family peptidase</fullName>
    </submittedName>
</protein>
<name>A0A2S5A1A6_9SPHI</name>
<keyword evidence="5" id="KW-1185">Reference proteome</keyword>
<dbReference type="Gene3D" id="3.40.50.1820">
    <property type="entry name" value="alpha/beta hydrolase"/>
    <property type="match status" value="1"/>
</dbReference>